<dbReference type="EMBL" id="LAZR01001208">
    <property type="protein sequence ID" value="KKN48703.1"/>
    <property type="molecule type" value="Genomic_DNA"/>
</dbReference>
<comment type="caution">
    <text evidence="1">The sequence shown here is derived from an EMBL/GenBank/DDBJ whole genome shotgun (WGS) entry which is preliminary data.</text>
</comment>
<organism evidence="1">
    <name type="scientific">marine sediment metagenome</name>
    <dbReference type="NCBI Taxonomy" id="412755"/>
    <lineage>
        <taxon>unclassified sequences</taxon>
        <taxon>metagenomes</taxon>
        <taxon>ecological metagenomes</taxon>
    </lineage>
</organism>
<evidence type="ECO:0000313" key="1">
    <source>
        <dbReference type="EMBL" id="KKN48703.1"/>
    </source>
</evidence>
<sequence>MKKPTIEELEKILSDPAETIIILPNGEVRTTKDKKAKSAKPEVLSIDEALKRSTY</sequence>
<proteinExistence type="predicted"/>
<gene>
    <name evidence="1" type="ORF">LCGC14_0650220</name>
</gene>
<dbReference type="AlphaFoldDB" id="A0A0F9U4V8"/>
<accession>A0A0F9U4V8</accession>
<protein>
    <submittedName>
        <fullName evidence="1">Uncharacterized protein</fullName>
    </submittedName>
</protein>
<name>A0A0F9U4V8_9ZZZZ</name>
<reference evidence="1" key="1">
    <citation type="journal article" date="2015" name="Nature">
        <title>Complex archaea that bridge the gap between prokaryotes and eukaryotes.</title>
        <authorList>
            <person name="Spang A."/>
            <person name="Saw J.H."/>
            <person name="Jorgensen S.L."/>
            <person name="Zaremba-Niedzwiedzka K."/>
            <person name="Martijn J."/>
            <person name="Lind A.E."/>
            <person name="van Eijk R."/>
            <person name="Schleper C."/>
            <person name="Guy L."/>
            <person name="Ettema T.J."/>
        </authorList>
    </citation>
    <scope>NUCLEOTIDE SEQUENCE</scope>
</reference>